<protein>
    <submittedName>
        <fullName evidence="4">SrtB family sortase</fullName>
        <ecNumber evidence="4">3.4.22.71</ecNumber>
    </submittedName>
</protein>
<organism evidence="4 5">
    <name type="scientific">Emergencia timonensis</name>
    <dbReference type="NCBI Taxonomy" id="1776384"/>
    <lineage>
        <taxon>Bacteria</taxon>
        <taxon>Bacillati</taxon>
        <taxon>Bacillota</taxon>
        <taxon>Clostridia</taxon>
        <taxon>Peptostreptococcales</taxon>
        <taxon>Anaerovoracaceae</taxon>
        <taxon>Emergencia</taxon>
    </lineage>
</organism>
<keyword evidence="5" id="KW-1185">Reference proteome</keyword>
<proteinExistence type="predicted"/>
<gene>
    <name evidence="4" type="primary">srtB</name>
    <name evidence="4" type="ORF">DW099_17905</name>
</gene>
<dbReference type="GO" id="GO:0016787">
    <property type="term" value="F:hydrolase activity"/>
    <property type="evidence" value="ECO:0007669"/>
    <property type="project" value="UniProtKB-KW"/>
</dbReference>
<dbReference type="InterPro" id="IPR009835">
    <property type="entry name" value="SrtB"/>
</dbReference>
<dbReference type="EC" id="3.4.22.71" evidence="4"/>
<keyword evidence="3" id="KW-1133">Transmembrane helix</keyword>
<evidence type="ECO:0000313" key="5">
    <source>
        <dbReference type="Proteomes" id="UP000284841"/>
    </source>
</evidence>
<dbReference type="Pfam" id="PF04203">
    <property type="entry name" value="Sortase"/>
    <property type="match status" value="1"/>
</dbReference>
<dbReference type="RefSeq" id="WP_118336580.1">
    <property type="nucleotide sequence ID" value="NZ_AP025567.1"/>
</dbReference>
<accession>A0A415DV41</accession>
<sequence length="249" mass="28943">MTKKAKKKSGVLYRIILAVLILIIAFCLYKIGTILYEYYEGTKEYNSVQQLAGVQADSFTGEVDFDALVKKNKDVKAWIYSKDTVINYPVVQGKDNQYYLYRMINGEWNGKGSIFIDYRCENPFEDFNTIIYGHRMKDGSMFNSLTKYRDKEYFNQHKKMMLITPEKKYDVQVFGVVTIAADSDKYQYSFSGKDDKQSYLDWIMANSEINTGVTAFSEEKIVMLSTCTYEFDDARLVVYGKLAEMEEDK</sequence>
<dbReference type="OrthoDB" id="9806013at2"/>
<dbReference type="AlphaFoldDB" id="A0A415DV41"/>
<dbReference type="CDD" id="cd05826">
    <property type="entry name" value="Sortase_B"/>
    <property type="match status" value="1"/>
</dbReference>
<name>A0A415DV41_9FIRM</name>
<keyword evidence="3" id="KW-0812">Transmembrane</keyword>
<evidence type="ECO:0000256" key="1">
    <source>
        <dbReference type="ARBA" id="ARBA00022801"/>
    </source>
</evidence>
<dbReference type="InterPro" id="IPR023365">
    <property type="entry name" value="Sortase_dom-sf"/>
</dbReference>
<feature type="active site" description="Acyl-thioester intermediate" evidence="2">
    <location>
        <position position="227"/>
    </location>
</feature>
<dbReference type="Gene3D" id="2.40.260.10">
    <property type="entry name" value="Sortase"/>
    <property type="match status" value="1"/>
</dbReference>
<evidence type="ECO:0000256" key="3">
    <source>
        <dbReference type="SAM" id="Phobius"/>
    </source>
</evidence>
<dbReference type="InterPro" id="IPR005754">
    <property type="entry name" value="Sortase"/>
</dbReference>
<comment type="caution">
    <text evidence="4">The sequence shown here is derived from an EMBL/GenBank/DDBJ whole genome shotgun (WGS) entry which is preliminary data.</text>
</comment>
<reference evidence="4 5" key="1">
    <citation type="submission" date="2018-08" db="EMBL/GenBank/DDBJ databases">
        <title>A genome reference for cultivated species of the human gut microbiota.</title>
        <authorList>
            <person name="Zou Y."/>
            <person name="Xue W."/>
            <person name="Luo G."/>
        </authorList>
    </citation>
    <scope>NUCLEOTIDE SEQUENCE [LARGE SCALE GENOMIC DNA]</scope>
    <source>
        <strain evidence="4 5">AM07-24</strain>
    </source>
</reference>
<dbReference type="Proteomes" id="UP000284841">
    <property type="component" value="Unassembled WGS sequence"/>
</dbReference>
<dbReference type="EMBL" id="QRMS01000007">
    <property type="protein sequence ID" value="RHJ84073.1"/>
    <property type="molecule type" value="Genomic_DNA"/>
</dbReference>
<dbReference type="SUPFAM" id="SSF63817">
    <property type="entry name" value="Sortase"/>
    <property type="match status" value="1"/>
</dbReference>
<dbReference type="NCBIfam" id="TIGR03064">
    <property type="entry name" value="sortase_srtB"/>
    <property type="match status" value="1"/>
</dbReference>
<feature type="active site" description="Proton donor/acceptor" evidence="2">
    <location>
        <position position="134"/>
    </location>
</feature>
<evidence type="ECO:0000256" key="2">
    <source>
        <dbReference type="PIRSR" id="PIRSR605754-1"/>
    </source>
</evidence>
<keyword evidence="1 4" id="KW-0378">Hydrolase</keyword>
<dbReference type="STRING" id="1776384.GCA_900086585_00451"/>
<evidence type="ECO:0000313" key="4">
    <source>
        <dbReference type="EMBL" id="RHJ84073.1"/>
    </source>
</evidence>
<keyword evidence="3" id="KW-0472">Membrane</keyword>
<feature type="transmembrane region" description="Helical" evidence="3">
    <location>
        <begin position="12"/>
        <end position="32"/>
    </location>
</feature>